<accession>A0A1Z4GED4</accession>
<sequence>MVAELPDAQKITLQPGGHMALMEQNRQFSQAVDAFCATGSEISELP</sequence>
<dbReference type="AlphaFoldDB" id="A0A1Z4GED4"/>
<dbReference type="Proteomes" id="UP000218287">
    <property type="component" value="Chromosome"/>
</dbReference>
<dbReference type="EMBL" id="AP018174">
    <property type="protein sequence ID" value="BAY15837.1"/>
    <property type="molecule type" value="Genomic_DNA"/>
</dbReference>
<protein>
    <submittedName>
        <fullName evidence="1">Alpha/beta hydrolase fold protein</fullName>
    </submittedName>
</protein>
<evidence type="ECO:0000313" key="2">
    <source>
        <dbReference type="Proteomes" id="UP000218287"/>
    </source>
</evidence>
<dbReference type="GO" id="GO:0016787">
    <property type="term" value="F:hydrolase activity"/>
    <property type="evidence" value="ECO:0007669"/>
    <property type="project" value="UniProtKB-KW"/>
</dbReference>
<organism evidence="1 2">
    <name type="scientific">Anabaenopsis circularis NIES-21</name>
    <dbReference type="NCBI Taxonomy" id="1085406"/>
    <lineage>
        <taxon>Bacteria</taxon>
        <taxon>Bacillati</taxon>
        <taxon>Cyanobacteriota</taxon>
        <taxon>Cyanophyceae</taxon>
        <taxon>Nostocales</taxon>
        <taxon>Nodulariaceae</taxon>
        <taxon>Anabaenopsis</taxon>
    </lineage>
</organism>
<name>A0A1Z4GED4_9CYAN</name>
<proteinExistence type="predicted"/>
<evidence type="ECO:0000313" key="1">
    <source>
        <dbReference type="EMBL" id="BAY15837.1"/>
    </source>
</evidence>
<dbReference type="InterPro" id="IPR029058">
    <property type="entry name" value="AB_hydrolase_fold"/>
</dbReference>
<reference evidence="1 2" key="1">
    <citation type="submission" date="2017-06" db="EMBL/GenBank/DDBJ databases">
        <title>Genome sequencing of cyanobaciteial culture collection at National Institute for Environmental Studies (NIES).</title>
        <authorList>
            <person name="Hirose Y."/>
            <person name="Shimura Y."/>
            <person name="Fujisawa T."/>
            <person name="Nakamura Y."/>
            <person name="Kawachi M."/>
        </authorList>
    </citation>
    <scope>NUCLEOTIDE SEQUENCE [LARGE SCALE GENOMIC DNA]</scope>
    <source>
        <strain evidence="1 2">NIES-21</strain>
    </source>
</reference>
<dbReference type="Gene3D" id="3.40.50.1820">
    <property type="entry name" value="alpha/beta hydrolase"/>
    <property type="match status" value="1"/>
</dbReference>
<keyword evidence="2" id="KW-1185">Reference proteome</keyword>
<keyword evidence="1" id="KW-0378">Hydrolase</keyword>
<gene>
    <name evidence="1" type="ORF">NIES21_16580</name>
</gene>